<dbReference type="Proteomes" id="UP000184267">
    <property type="component" value="Unassembled WGS sequence"/>
</dbReference>
<sequence length="840" mass="90307">MNASASTSALDAPRSMVQAPSIAPATSNSKPGASTSVKGYATPSTVVRKAKKPSGAGAKRIPVPFKSSRLCSDESCKTVLTPGWRWRRCQTCRGGGVKRTVSADDPASATAPKKKRRRTLAPKVTGPPQERICASSSCGRALSPQDQGFFCPDCGFLLWRKQFRARVAGLGATVSAEPPKVDKGKGKERAVKQEPTGSPGTPVAGWTAPKAIIPPILSSDPSSSTLRLPVQPPERNSGESNPRPLTLKLPAKRVVDLGTSEVKPRATTAAASTSDDSMDDEEPLSVTVARKRSMTTFSEATGFTTSVSTPSVPDPPEPVDTIAGLLEPVATVPVFAELVVVTPVPPKSESLVAAPPEQAIPALPSPEHAVPAPPLPPLLAPTPEEQKPTLPIRPRIRLILHPPRPPPPESSGSDEESSAEDSSSPAPSRSGSASPLTIEDLQRRALLAWDSDESELTPIEDLTDMGESEIDQSQSEDEVPPVPKDVELALQGPWPPAPKPPPKHRGICGVVRCMNLLLENTRLKFCHTCAARKRVLLRYQRHAGEVAQDTVEDEGMVIKMPPDGDLTGFRICNKKHCKRLIPPEANYRWKTCPPCRVDSRNRARLRRAAPLDLPEEGDDDDEEDIPLAAVRALRKLASRAKMTAAPAPPATQNPKPLENSVGGKQLPVVPAYQHFAALLTTFRARFAEFVVAQAFYLRFKARQDPASLAKARRNPIVFRFDGEYSIVADPSGGLVDAIVQCAVRNVQAALGLEFTPVAVNAGPESSVIAVLRCMYGDQVPLQRSSPKAEAKGEGEHPAEDGAPDMLSVRMVGELQVYVAWDRRHPLFPGQRVMVRFRLVG</sequence>
<dbReference type="EMBL" id="MNAD01000417">
    <property type="protein sequence ID" value="OJT13268.1"/>
    <property type="molecule type" value="Genomic_DNA"/>
</dbReference>
<feature type="compositionally biased region" description="Acidic residues" evidence="1">
    <location>
        <begin position="461"/>
        <end position="479"/>
    </location>
</feature>
<feature type="compositionally biased region" description="Low complexity" evidence="1">
    <location>
        <begin position="266"/>
        <end position="275"/>
    </location>
</feature>
<dbReference type="OrthoDB" id="3266602at2759"/>
<evidence type="ECO:0000256" key="1">
    <source>
        <dbReference type="SAM" id="MobiDB-lite"/>
    </source>
</evidence>
<feature type="region of interest" description="Disordered" evidence="1">
    <location>
        <begin position="300"/>
        <end position="320"/>
    </location>
</feature>
<feature type="compositionally biased region" description="Low complexity" evidence="1">
    <location>
        <begin position="420"/>
        <end position="435"/>
    </location>
</feature>
<feature type="region of interest" description="Disordered" evidence="1">
    <location>
        <begin position="350"/>
        <end position="437"/>
    </location>
</feature>
<feature type="region of interest" description="Disordered" evidence="1">
    <location>
        <begin position="97"/>
        <end position="128"/>
    </location>
</feature>
<feature type="region of interest" description="Disordered" evidence="1">
    <location>
        <begin position="641"/>
        <end position="661"/>
    </location>
</feature>
<keyword evidence="3" id="KW-1185">Reference proteome</keyword>
<proteinExistence type="predicted"/>
<comment type="caution">
    <text evidence="2">The sequence shown here is derived from an EMBL/GenBank/DDBJ whole genome shotgun (WGS) entry which is preliminary data.</text>
</comment>
<feature type="compositionally biased region" description="Pro residues" evidence="1">
    <location>
        <begin position="371"/>
        <end position="380"/>
    </location>
</feature>
<feature type="region of interest" description="Disordered" evidence="1">
    <location>
        <begin position="784"/>
        <end position="804"/>
    </location>
</feature>
<name>A0A1M2W091_TRAPU</name>
<reference evidence="2 3" key="1">
    <citation type="submission" date="2016-10" db="EMBL/GenBank/DDBJ databases">
        <title>Genome sequence of the basidiomycete white-rot fungus Trametes pubescens.</title>
        <authorList>
            <person name="Makela M.R."/>
            <person name="Granchi Z."/>
            <person name="Peng M."/>
            <person name="De Vries R.P."/>
            <person name="Grigoriev I."/>
            <person name="Riley R."/>
            <person name="Hilden K."/>
        </authorList>
    </citation>
    <scope>NUCLEOTIDE SEQUENCE [LARGE SCALE GENOMIC DNA]</scope>
    <source>
        <strain evidence="2 3">FBCC735</strain>
    </source>
</reference>
<feature type="compositionally biased region" description="Low complexity" evidence="1">
    <location>
        <begin position="213"/>
        <end position="229"/>
    </location>
</feature>
<feature type="region of interest" description="Disordered" evidence="1">
    <location>
        <begin position="455"/>
        <end position="480"/>
    </location>
</feature>
<dbReference type="AlphaFoldDB" id="A0A1M2W091"/>
<feature type="region of interest" description="Disordered" evidence="1">
    <location>
        <begin position="1"/>
        <end position="62"/>
    </location>
</feature>
<evidence type="ECO:0000313" key="2">
    <source>
        <dbReference type="EMBL" id="OJT13268.1"/>
    </source>
</evidence>
<gene>
    <name evidence="2" type="ORF">TRAPUB_10203</name>
</gene>
<organism evidence="2 3">
    <name type="scientific">Trametes pubescens</name>
    <name type="common">White-rot fungus</name>
    <dbReference type="NCBI Taxonomy" id="154538"/>
    <lineage>
        <taxon>Eukaryota</taxon>
        <taxon>Fungi</taxon>
        <taxon>Dikarya</taxon>
        <taxon>Basidiomycota</taxon>
        <taxon>Agaricomycotina</taxon>
        <taxon>Agaricomycetes</taxon>
        <taxon>Polyporales</taxon>
        <taxon>Polyporaceae</taxon>
        <taxon>Trametes</taxon>
    </lineage>
</organism>
<feature type="compositionally biased region" description="Basic and acidic residues" evidence="1">
    <location>
        <begin position="179"/>
        <end position="192"/>
    </location>
</feature>
<feature type="compositionally biased region" description="Polar residues" evidence="1">
    <location>
        <begin position="24"/>
        <end position="45"/>
    </location>
</feature>
<evidence type="ECO:0000313" key="3">
    <source>
        <dbReference type="Proteomes" id="UP000184267"/>
    </source>
</evidence>
<feature type="compositionally biased region" description="Basic and acidic residues" evidence="1">
    <location>
        <begin position="786"/>
        <end position="799"/>
    </location>
</feature>
<accession>A0A1M2W091</accession>
<feature type="region of interest" description="Disordered" evidence="1">
    <location>
        <begin position="175"/>
        <end position="284"/>
    </location>
</feature>
<protein>
    <submittedName>
        <fullName evidence="2">Uncharacterized protein</fullName>
    </submittedName>
</protein>